<keyword evidence="7" id="KW-1133">Transmembrane helix</keyword>
<dbReference type="InterPro" id="IPR006629">
    <property type="entry name" value="LITAF"/>
</dbReference>
<dbReference type="GeneID" id="7846034"/>
<evidence type="ECO:0000256" key="2">
    <source>
        <dbReference type="ARBA" id="ARBA00005975"/>
    </source>
</evidence>
<proteinExistence type="inferred from homology"/>
<evidence type="ECO:0000313" key="9">
    <source>
        <dbReference type="EMBL" id="EAR87984.1"/>
    </source>
</evidence>
<name>Q22RY8_TETTS</name>
<evidence type="ECO:0000256" key="3">
    <source>
        <dbReference type="ARBA" id="ARBA00022723"/>
    </source>
</evidence>
<dbReference type="InParanoid" id="Q22RY8"/>
<dbReference type="eggNOG" id="ENOG502SCEM">
    <property type="taxonomic scope" value="Eukaryota"/>
</dbReference>
<evidence type="ECO:0000256" key="7">
    <source>
        <dbReference type="SAM" id="Phobius"/>
    </source>
</evidence>
<dbReference type="GO" id="GO:0016020">
    <property type="term" value="C:membrane"/>
    <property type="evidence" value="ECO:0007669"/>
    <property type="project" value="UniProtKB-SubCell"/>
</dbReference>
<dbReference type="Proteomes" id="UP000009168">
    <property type="component" value="Unassembled WGS sequence"/>
</dbReference>
<dbReference type="SMART" id="SM00714">
    <property type="entry name" value="LITAF"/>
    <property type="match status" value="1"/>
</dbReference>
<evidence type="ECO:0000313" key="10">
    <source>
        <dbReference type="Proteomes" id="UP000009168"/>
    </source>
</evidence>
<dbReference type="InterPro" id="IPR037519">
    <property type="entry name" value="LITAF_fam"/>
</dbReference>
<evidence type="ECO:0000259" key="8">
    <source>
        <dbReference type="PROSITE" id="PS51837"/>
    </source>
</evidence>
<reference evidence="10" key="1">
    <citation type="journal article" date="2006" name="PLoS Biol.">
        <title>Macronuclear genome sequence of the ciliate Tetrahymena thermophila, a model eukaryote.</title>
        <authorList>
            <person name="Eisen J.A."/>
            <person name="Coyne R.S."/>
            <person name="Wu M."/>
            <person name="Wu D."/>
            <person name="Thiagarajan M."/>
            <person name="Wortman J.R."/>
            <person name="Badger J.H."/>
            <person name="Ren Q."/>
            <person name="Amedeo P."/>
            <person name="Jones K.M."/>
            <person name="Tallon L.J."/>
            <person name="Delcher A.L."/>
            <person name="Salzberg S.L."/>
            <person name="Silva J.C."/>
            <person name="Haas B.J."/>
            <person name="Majoros W.H."/>
            <person name="Farzad M."/>
            <person name="Carlton J.M."/>
            <person name="Smith R.K. Jr."/>
            <person name="Garg J."/>
            <person name="Pearlman R.E."/>
            <person name="Karrer K.M."/>
            <person name="Sun L."/>
            <person name="Manning G."/>
            <person name="Elde N.C."/>
            <person name="Turkewitz A.P."/>
            <person name="Asai D.J."/>
            <person name="Wilkes D.E."/>
            <person name="Wang Y."/>
            <person name="Cai H."/>
            <person name="Collins K."/>
            <person name="Stewart B.A."/>
            <person name="Lee S.R."/>
            <person name="Wilamowska K."/>
            <person name="Weinberg Z."/>
            <person name="Ruzzo W.L."/>
            <person name="Wloga D."/>
            <person name="Gaertig J."/>
            <person name="Frankel J."/>
            <person name="Tsao C.-C."/>
            <person name="Gorovsky M.A."/>
            <person name="Keeling P.J."/>
            <person name="Waller R.F."/>
            <person name="Patron N.J."/>
            <person name="Cherry J.M."/>
            <person name="Stover N.A."/>
            <person name="Krieger C.J."/>
            <person name="del Toro C."/>
            <person name="Ryder H.F."/>
            <person name="Williamson S.C."/>
            <person name="Barbeau R.A."/>
            <person name="Hamilton E.P."/>
            <person name="Orias E."/>
        </authorList>
    </citation>
    <scope>NUCLEOTIDE SEQUENCE [LARGE SCALE GENOMIC DNA]</scope>
    <source>
        <strain evidence="10">SB210</strain>
    </source>
</reference>
<dbReference type="PANTHER" id="PTHR23292">
    <property type="entry name" value="LIPOPOLYSACCHARIDE-INDUCED TUMOR NECROSIS FACTOR-ALPHA FACTOR"/>
    <property type="match status" value="1"/>
</dbReference>
<feature type="domain" description="LITAF" evidence="8">
    <location>
        <begin position="44"/>
        <end position="126"/>
    </location>
</feature>
<comment type="subcellular location">
    <subcellularLocation>
        <location evidence="1">Membrane</location>
        <topology evidence="1">Peripheral membrane protein</topology>
    </subcellularLocation>
</comment>
<dbReference type="AlphaFoldDB" id="Q22RY8"/>
<keyword evidence="10" id="KW-1185">Reference proteome</keyword>
<sequence length="129" mass="14558">MYPQVQNGNPQAQNNDPHNQNALPPVTYPPMQNQPLQIQSISLQQNPQVQQDMADKTPYPFQTTCHHCKKTSTTKVTSKAGYGTWTMCSIFCVLTGCGCIPFFINNCKDKIHTCPNCQTQLGVFRYKVF</sequence>
<dbReference type="PROSITE" id="PS51837">
    <property type="entry name" value="LITAF"/>
    <property type="match status" value="1"/>
</dbReference>
<keyword evidence="5 7" id="KW-0472">Membrane</keyword>
<evidence type="ECO:0000256" key="4">
    <source>
        <dbReference type="ARBA" id="ARBA00022833"/>
    </source>
</evidence>
<dbReference type="OrthoDB" id="5599753at2759"/>
<dbReference type="HOGENOM" id="CLU_095549_2_1_1"/>
<evidence type="ECO:0000256" key="1">
    <source>
        <dbReference type="ARBA" id="ARBA00004170"/>
    </source>
</evidence>
<keyword evidence="4" id="KW-0862">Zinc</keyword>
<accession>Q22RY8</accession>
<protein>
    <submittedName>
        <fullName evidence="9">LITAF-like zinc ribbon domain protein</fullName>
    </submittedName>
</protein>
<feature type="compositionally biased region" description="Polar residues" evidence="6">
    <location>
        <begin position="1"/>
        <end position="22"/>
    </location>
</feature>
<evidence type="ECO:0000256" key="5">
    <source>
        <dbReference type="ARBA" id="ARBA00023136"/>
    </source>
</evidence>
<dbReference type="PANTHER" id="PTHR23292:SF6">
    <property type="entry name" value="FI16602P1-RELATED"/>
    <property type="match status" value="1"/>
</dbReference>
<dbReference type="STRING" id="312017.Q22RY8"/>
<comment type="similarity">
    <text evidence="2">Belongs to the CDIP1/LITAF family.</text>
</comment>
<evidence type="ECO:0000256" key="6">
    <source>
        <dbReference type="SAM" id="MobiDB-lite"/>
    </source>
</evidence>
<dbReference type="Pfam" id="PF10601">
    <property type="entry name" value="zf-LITAF-like"/>
    <property type="match status" value="1"/>
</dbReference>
<keyword evidence="3" id="KW-0479">Metal-binding</keyword>
<dbReference type="EMBL" id="GG662845">
    <property type="protein sequence ID" value="EAR87984.1"/>
    <property type="molecule type" value="Genomic_DNA"/>
</dbReference>
<gene>
    <name evidence="9" type="ORF">TTHERM_00011500</name>
</gene>
<dbReference type="KEGG" id="tet:TTHERM_00011500"/>
<dbReference type="RefSeq" id="XP_001008229.1">
    <property type="nucleotide sequence ID" value="XM_001008229.1"/>
</dbReference>
<feature type="transmembrane region" description="Helical" evidence="7">
    <location>
        <begin position="82"/>
        <end position="104"/>
    </location>
</feature>
<keyword evidence="7" id="KW-0812">Transmembrane</keyword>
<feature type="region of interest" description="Disordered" evidence="6">
    <location>
        <begin position="1"/>
        <end position="29"/>
    </location>
</feature>
<dbReference type="GO" id="GO:0008270">
    <property type="term" value="F:zinc ion binding"/>
    <property type="evidence" value="ECO:0007669"/>
    <property type="project" value="TreeGrafter"/>
</dbReference>
<organism evidence="9 10">
    <name type="scientific">Tetrahymena thermophila (strain SB210)</name>
    <dbReference type="NCBI Taxonomy" id="312017"/>
    <lineage>
        <taxon>Eukaryota</taxon>
        <taxon>Sar</taxon>
        <taxon>Alveolata</taxon>
        <taxon>Ciliophora</taxon>
        <taxon>Intramacronucleata</taxon>
        <taxon>Oligohymenophorea</taxon>
        <taxon>Hymenostomatida</taxon>
        <taxon>Tetrahymenina</taxon>
        <taxon>Tetrahymenidae</taxon>
        <taxon>Tetrahymena</taxon>
    </lineage>
</organism>